<dbReference type="AlphaFoldDB" id="A0AAV4JJ10"/>
<protein>
    <submittedName>
        <fullName evidence="1">Uncharacterized protein</fullName>
    </submittedName>
</protein>
<keyword evidence="2" id="KW-1185">Reference proteome</keyword>
<name>A0AAV4JJ10_9GAST</name>
<dbReference type="Proteomes" id="UP000762676">
    <property type="component" value="Unassembled WGS sequence"/>
</dbReference>
<proteinExistence type="predicted"/>
<sequence length="97" mass="11275">MKKPLSQPQTRLQKLLMRARGYDYEFKWILGAHLSAAHYFSKDCPSVKVENDAENEVDCHLTENSTRLPDGQNKKMNPARLGIEFSDRDYFKWLAGQ</sequence>
<evidence type="ECO:0000313" key="1">
    <source>
        <dbReference type="EMBL" id="GFS22240.1"/>
    </source>
</evidence>
<gene>
    <name evidence="1" type="ORF">ElyMa_001612000</name>
</gene>
<reference evidence="1 2" key="1">
    <citation type="journal article" date="2021" name="Elife">
        <title>Chloroplast acquisition without the gene transfer in kleptoplastic sea slugs, Plakobranchus ocellatus.</title>
        <authorList>
            <person name="Maeda T."/>
            <person name="Takahashi S."/>
            <person name="Yoshida T."/>
            <person name="Shimamura S."/>
            <person name="Takaki Y."/>
            <person name="Nagai Y."/>
            <person name="Toyoda A."/>
            <person name="Suzuki Y."/>
            <person name="Arimoto A."/>
            <person name="Ishii H."/>
            <person name="Satoh N."/>
            <person name="Nishiyama T."/>
            <person name="Hasebe M."/>
            <person name="Maruyama T."/>
            <person name="Minagawa J."/>
            <person name="Obokata J."/>
            <person name="Shigenobu S."/>
        </authorList>
    </citation>
    <scope>NUCLEOTIDE SEQUENCE [LARGE SCALE GENOMIC DNA]</scope>
</reference>
<comment type="caution">
    <text evidence="1">The sequence shown here is derived from an EMBL/GenBank/DDBJ whole genome shotgun (WGS) entry which is preliminary data.</text>
</comment>
<accession>A0AAV4JJ10</accession>
<organism evidence="1 2">
    <name type="scientific">Elysia marginata</name>
    <dbReference type="NCBI Taxonomy" id="1093978"/>
    <lineage>
        <taxon>Eukaryota</taxon>
        <taxon>Metazoa</taxon>
        <taxon>Spiralia</taxon>
        <taxon>Lophotrochozoa</taxon>
        <taxon>Mollusca</taxon>
        <taxon>Gastropoda</taxon>
        <taxon>Heterobranchia</taxon>
        <taxon>Euthyneura</taxon>
        <taxon>Panpulmonata</taxon>
        <taxon>Sacoglossa</taxon>
        <taxon>Placobranchoidea</taxon>
        <taxon>Plakobranchidae</taxon>
        <taxon>Elysia</taxon>
    </lineage>
</organism>
<dbReference type="EMBL" id="BMAT01003238">
    <property type="protein sequence ID" value="GFS22240.1"/>
    <property type="molecule type" value="Genomic_DNA"/>
</dbReference>
<evidence type="ECO:0000313" key="2">
    <source>
        <dbReference type="Proteomes" id="UP000762676"/>
    </source>
</evidence>